<dbReference type="EMBL" id="JACGWL010000001">
    <property type="protein sequence ID" value="KAK4410302.1"/>
    <property type="molecule type" value="Genomic_DNA"/>
</dbReference>
<dbReference type="InterPro" id="IPR004332">
    <property type="entry name" value="Transposase_MuDR"/>
</dbReference>
<evidence type="ECO:0000313" key="2">
    <source>
        <dbReference type="EMBL" id="KAK4410302.1"/>
    </source>
</evidence>
<sequence>MEDLKGYASLMTNLHRRGGMLQGACVCGTGLNKMTRCILGEMHLPPPSPGPVRSPMELHITRSEQLGGVDVWCLIPCAMCWVRMFPISWLRQKTLISPELPTRTARAPVKLGLFHVSDDGAERDHLFGENGDDTCRKAFEYASTSVPNLPVANCIGGKVMKFDYMNALHMNKNNLDLFAEKCGISGEGLRLSEDDENEPNFPVFNPVEMYNPSLELGMIFCSKKEFKKAVQSYAIKQKRSVKFTKNDSFRVYVVCSGDGCKWKIHANKLKNEETFQINLYQDEHTCPQVFNVRNVKTSWLSERYLQDFKSDPKRDVKGWRVDIMNQLRCHISRDQAYRAKRQALKKLEGSPEQQFTKLWDYAEELRRTNPGSTIILGVNDVNRAPPPMTGIGVMPCFSSRPLIPVSKTIIKEHGKKFVDLSKWSSQSAKDHQQK</sequence>
<name>A0AAE1XE68_9LAMI</name>
<dbReference type="Pfam" id="PF03108">
    <property type="entry name" value="DBD_Tnp_Mut"/>
    <property type="match status" value="1"/>
</dbReference>
<protein>
    <recommendedName>
        <fullName evidence="1">Transposase MuDR plant domain-containing protein</fullName>
    </recommendedName>
</protein>
<dbReference type="PANTHER" id="PTHR31973">
    <property type="entry name" value="POLYPROTEIN, PUTATIVE-RELATED"/>
    <property type="match status" value="1"/>
</dbReference>
<feature type="domain" description="Transposase MuDR plant" evidence="1">
    <location>
        <begin position="214"/>
        <end position="277"/>
    </location>
</feature>
<gene>
    <name evidence="2" type="ORF">Sango_0103200</name>
</gene>
<reference evidence="2" key="1">
    <citation type="submission" date="2020-06" db="EMBL/GenBank/DDBJ databases">
        <authorList>
            <person name="Li T."/>
            <person name="Hu X."/>
            <person name="Zhang T."/>
            <person name="Song X."/>
            <person name="Zhang H."/>
            <person name="Dai N."/>
            <person name="Sheng W."/>
            <person name="Hou X."/>
            <person name="Wei L."/>
        </authorList>
    </citation>
    <scope>NUCLEOTIDE SEQUENCE</scope>
    <source>
        <strain evidence="2">K16</strain>
        <tissue evidence="2">Leaf</tissue>
    </source>
</reference>
<organism evidence="2 3">
    <name type="scientific">Sesamum angolense</name>
    <dbReference type="NCBI Taxonomy" id="2727404"/>
    <lineage>
        <taxon>Eukaryota</taxon>
        <taxon>Viridiplantae</taxon>
        <taxon>Streptophyta</taxon>
        <taxon>Embryophyta</taxon>
        <taxon>Tracheophyta</taxon>
        <taxon>Spermatophyta</taxon>
        <taxon>Magnoliopsida</taxon>
        <taxon>eudicotyledons</taxon>
        <taxon>Gunneridae</taxon>
        <taxon>Pentapetalae</taxon>
        <taxon>asterids</taxon>
        <taxon>lamiids</taxon>
        <taxon>Lamiales</taxon>
        <taxon>Pedaliaceae</taxon>
        <taxon>Sesamum</taxon>
    </lineage>
</organism>
<reference evidence="2" key="2">
    <citation type="journal article" date="2024" name="Plant">
        <title>Genomic evolution and insights into agronomic trait innovations of Sesamum species.</title>
        <authorList>
            <person name="Miao H."/>
            <person name="Wang L."/>
            <person name="Qu L."/>
            <person name="Liu H."/>
            <person name="Sun Y."/>
            <person name="Le M."/>
            <person name="Wang Q."/>
            <person name="Wei S."/>
            <person name="Zheng Y."/>
            <person name="Lin W."/>
            <person name="Duan Y."/>
            <person name="Cao H."/>
            <person name="Xiong S."/>
            <person name="Wang X."/>
            <person name="Wei L."/>
            <person name="Li C."/>
            <person name="Ma Q."/>
            <person name="Ju M."/>
            <person name="Zhao R."/>
            <person name="Li G."/>
            <person name="Mu C."/>
            <person name="Tian Q."/>
            <person name="Mei H."/>
            <person name="Zhang T."/>
            <person name="Gao T."/>
            <person name="Zhang H."/>
        </authorList>
    </citation>
    <scope>NUCLEOTIDE SEQUENCE</scope>
    <source>
        <strain evidence="2">K16</strain>
    </source>
</reference>
<comment type="caution">
    <text evidence="2">The sequence shown here is derived from an EMBL/GenBank/DDBJ whole genome shotgun (WGS) entry which is preliminary data.</text>
</comment>
<dbReference type="AlphaFoldDB" id="A0AAE1XE68"/>
<accession>A0AAE1XE68</accession>
<dbReference type="PANTHER" id="PTHR31973:SF187">
    <property type="entry name" value="MUTATOR TRANSPOSASE MUDRA PROTEIN"/>
    <property type="match status" value="1"/>
</dbReference>
<keyword evidence="3" id="KW-1185">Reference proteome</keyword>
<evidence type="ECO:0000313" key="3">
    <source>
        <dbReference type="Proteomes" id="UP001289374"/>
    </source>
</evidence>
<dbReference type="Proteomes" id="UP001289374">
    <property type="component" value="Unassembled WGS sequence"/>
</dbReference>
<evidence type="ECO:0000259" key="1">
    <source>
        <dbReference type="Pfam" id="PF03108"/>
    </source>
</evidence>
<proteinExistence type="predicted"/>